<dbReference type="STRING" id="6689.A0A423TZC1"/>
<feature type="domain" description="JmjC" evidence="2">
    <location>
        <begin position="154"/>
        <end position="277"/>
    </location>
</feature>
<organism evidence="3 4">
    <name type="scientific">Penaeus vannamei</name>
    <name type="common">Whiteleg shrimp</name>
    <name type="synonym">Litopenaeus vannamei</name>
    <dbReference type="NCBI Taxonomy" id="6689"/>
    <lineage>
        <taxon>Eukaryota</taxon>
        <taxon>Metazoa</taxon>
        <taxon>Ecdysozoa</taxon>
        <taxon>Arthropoda</taxon>
        <taxon>Crustacea</taxon>
        <taxon>Multicrustacea</taxon>
        <taxon>Malacostraca</taxon>
        <taxon>Eumalacostraca</taxon>
        <taxon>Eucarida</taxon>
        <taxon>Decapoda</taxon>
        <taxon>Dendrobranchiata</taxon>
        <taxon>Penaeoidea</taxon>
        <taxon>Penaeidae</taxon>
        <taxon>Penaeus</taxon>
    </lineage>
</organism>
<dbReference type="InterPro" id="IPR041667">
    <property type="entry name" value="Cupin_8"/>
</dbReference>
<dbReference type="OrthoDB" id="438164at2759"/>
<evidence type="ECO:0000259" key="2">
    <source>
        <dbReference type="PROSITE" id="PS51184"/>
    </source>
</evidence>
<accession>A0A423TZC1</accession>
<reference evidence="3 4" key="2">
    <citation type="submission" date="2019-01" db="EMBL/GenBank/DDBJ databases">
        <title>The decoding of complex shrimp genome reveals the adaptation for benthos swimmer, frequently molting mechanism and breeding impact on genome.</title>
        <authorList>
            <person name="Sun Y."/>
            <person name="Gao Y."/>
            <person name="Yu Y."/>
        </authorList>
    </citation>
    <scope>NUCLEOTIDE SEQUENCE [LARGE SCALE GENOMIC DNA]</scope>
    <source>
        <tissue evidence="3">Muscle</tissue>
    </source>
</reference>
<dbReference type="GO" id="GO:0005634">
    <property type="term" value="C:nucleus"/>
    <property type="evidence" value="ECO:0007669"/>
    <property type="project" value="TreeGrafter"/>
</dbReference>
<reference evidence="3 4" key="1">
    <citation type="submission" date="2018-04" db="EMBL/GenBank/DDBJ databases">
        <authorList>
            <person name="Zhang X."/>
            <person name="Yuan J."/>
            <person name="Li F."/>
            <person name="Xiang J."/>
        </authorList>
    </citation>
    <scope>NUCLEOTIDE SEQUENCE [LARGE SCALE GENOMIC DNA]</scope>
    <source>
        <tissue evidence="3">Muscle</tissue>
    </source>
</reference>
<evidence type="ECO:0000313" key="3">
    <source>
        <dbReference type="EMBL" id="ROT81808.1"/>
    </source>
</evidence>
<gene>
    <name evidence="3" type="ORF">C7M84_025035</name>
</gene>
<dbReference type="PANTHER" id="PTHR12480:SF21">
    <property type="entry name" value="JMJC DOMAIN-CONTAINING PROTEIN 8"/>
    <property type="match status" value="1"/>
</dbReference>
<dbReference type="EMBL" id="QCYY01000915">
    <property type="protein sequence ID" value="ROT81808.1"/>
    <property type="molecule type" value="Genomic_DNA"/>
</dbReference>
<dbReference type="Gene3D" id="2.60.120.650">
    <property type="entry name" value="Cupin"/>
    <property type="match status" value="1"/>
</dbReference>
<evidence type="ECO:0000256" key="1">
    <source>
        <dbReference type="SAM" id="SignalP"/>
    </source>
</evidence>
<name>A0A423TZC1_PENVA</name>
<comment type="caution">
    <text evidence="3">The sequence shown here is derived from an EMBL/GenBank/DDBJ whole genome shotgun (WGS) entry which is preliminary data.</text>
</comment>
<keyword evidence="4" id="KW-1185">Reference proteome</keyword>
<feature type="signal peptide" evidence="1">
    <location>
        <begin position="1"/>
        <end position="27"/>
    </location>
</feature>
<dbReference type="InterPro" id="IPR003347">
    <property type="entry name" value="JmjC_dom"/>
</dbReference>
<proteinExistence type="predicted"/>
<protein>
    <submittedName>
        <fullName evidence="3">Putative jmjC domain-containing protein 8-like</fullName>
    </submittedName>
</protein>
<sequence>MRDNPIICWCISLQLVILVALLASVEGDIESNLLDDDGGWTTENKDRIAQPGPCNINVEDGSLTQEDFIKKYAYSEPVVIKEATDNRVFQTLTRRSALLEGYGHTTVRLSSANSYSYDKKDVTFNEYCIRHVHPQKLTTLGNETFYFFGDNNHEEWQDLLEQYKQPPYRLPHHLPALSFGLAGPGTGVPFHFHGPGFAETMWGRKRWFMYPPNVNPNFHPNRTTLQWLMEDYPLRKDDPNLYECTLNPGEIIYFPDKWWHATLNIDSSVFISTFLSP</sequence>
<dbReference type="Proteomes" id="UP000283509">
    <property type="component" value="Unassembled WGS sequence"/>
</dbReference>
<evidence type="ECO:0000313" key="4">
    <source>
        <dbReference type="Proteomes" id="UP000283509"/>
    </source>
</evidence>
<dbReference type="SUPFAM" id="SSF51197">
    <property type="entry name" value="Clavaminate synthase-like"/>
    <property type="match status" value="1"/>
</dbReference>
<keyword evidence="1" id="KW-0732">Signal</keyword>
<dbReference type="AlphaFoldDB" id="A0A423TZC1"/>
<dbReference type="PROSITE" id="PS51184">
    <property type="entry name" value="JMJC"/>
    <property type="match status" value="1"/>
</dbReference>
<dbReference type="PANTHER" id="PTHR12480">
    <property type="entry name" value="ARGININE DEMETHYLASE AND LYSYL-HYDROXYLASE JMJD"/>
    <property type="match status" value="1"/>
</dbReference>
<dbReference type="InterPro" id="IPR050910">
    <property type="entry name" value="JMJD6_ArgDemeth/LysHydrox"/>
</dbReference>
<feature type="chain" id="PRO_5019348343" evidence="1">
    <location>
        <begin position="28"/>
        <end position="277"/>
    </location>
</feature>
<dbReference type="GO" id="GO:0000987">
    <property type="term" value="F:cis-regulatory region sequence-specific DNA binding"/>
    <property type="evidence" value="ECO:0007669"/>
    <property type="project" value="TreeGrafter"/>
</dbReference>
<dbReference type="Pfam" id="PF13621">
    <property type="entry name" value="Cupin_8"/>
    <property type="match status" value="1"/>
</dbReference>